<feature type="compositionally biased region" description="Polar residues" evidence="9">
    <location>
        <begin position="423"/>
        <end position="435"/>
    </location>
</feature>
<evidence type="ECO:0000256" key="3">
    <source>
        <dbReference type="ARBA" id="ARBA00022679"/>
    </source>
</evidence>
<feature type="region of interest" description="Disordered" evidence="9">
    <location>
        <begin position="423"/>
        <end position="446"/>
    </location>
</feature>
<dbReference type="PANTHER" id="PTHR43671">
    <property type="entry name" value="SERINE/THREONINE-PROTEIN KINASE NEK"/>
    <property type="match status" value="1"/>
</dbReference>
<feature type="compositionally biased region" description="Basic and acidic residues" evidence="9">
    <location>
        <begin position="270"/>
        <end position="282"/>
    </location>
</feature>
<reference evidence="11" key="1">
    <citation type="journal article" date="2020" name="Stud. Mycol.">
        <title>101 Dothideomycetes genomes: a test case for predicting lifestyles and emergence of pathogens.</title>
        <authorList>
            <person name="Haridas S."/>
            <person name="Albert R."/>
            <person name="Binder M."/>
            <person name="Bloem J."/>
            <person name="Labutti K."/>
            <person name="Salamov A."/>
            <person name="Andreopoulos B."/>
            <person name="Baker S."/>
            <person name="Barry K."/>
            <person name="Bills G."/>
            <person name="Bluhm B."/>
            <person name="Cannon C."/>
            <person name="Castanera R."/>
            <person name="Culley D."/>
            <person name="Daum C."/>
            <person name="Ezra D."/>
            <person name="Gonzalez J."/>
            <person name="Henrissat B."/>
            <person name="Kuo A."/>
            <person name="Liang C."/>
            <person name="Lipzen A."/>
            <person name="Lutzoni F."/>
            <person name="Magnuson J."/>
            <person name="Mondo S."/>
            <person name="Nolan M."/>
            <person name="Ohm R."/>
            <person name="Pangilinan J."/>
            <person name="Park H.-J."/>
            <person name="Ramirez L."/>
            <person name="Alfaro M."/>
            <person name="Sun H."/>
            <person name="Tritt A."/>
            <person name="Yoshinaga Y."/>
            <person name="Zwiers L.-H."/>
            <person name="Turgeon B."/>
            <person name="Goodwin S."/>
            <person name="Spatafora J."/>
            <person name="Crous P."/>
            <person name="Grigoriev I."/>
        </authorList>
    </citation>
    <scope>NUCLEOTIDE SEQUENCE</scope>
    <source>
        <strain evidence="11">CBS 101060</strain>
    </source>
</reference>
<protein>
    <recommendedName>
        <fullName evidence="1">non-specific serine/threonine protein kinase</fullName>
        <ecNumber evidence="1">2.7.11.1</ecNumber>
    </recommendedName>
</protein>
<evidence type="ECO:0000256" key="9">
    <source>
        <dbReference type="SAM" id="MobiDB-lite"/>
    </source>
</evidence>
<name>A0A9P4SFA4_9PEZI</name>
<evidence type="ECO:0000256" key="5">
    <source>
        <dbReference type="ARBA" id="ARBA00022777"/>
    </source>
</evidence>
<feature type="compositionally biased region" description="Polar residues" evidence="9">
    <location>
        <begin position="346"/>
        <end position="356"/>
    </location>
</feature>
<feature type="region of interest" description="Disordered" evidence="9">
    <location>
        <begin position="270"/>
        <end position="397"/>
    </location>
</feature>
<evidence type="ECO:0000256" key="6">
    <source>
        <dbReference type="ARBA" id="ARBA00022840"/>
    </source>
</evidence>
<evidence type="ECO:0000256" key="4">
    <source>
        <dbReference type="ARBA" id="ARBA00022741"/>
    </source>
</evidence>
<dbReference type="PANTHER" id="PTHR43671:SF98">
    <property type="entry name" value="SERINE_THREONINE-PROTEIN KINASE NEK11"/>
    <property type="match status" value="1"/>
</dbReference>
<dbReference type="GO" id="GO:0004674">
    <property type="term" value="F:protein serine/threonine kinase activity"/>
    <property type="evidence" value="ECO:0007669"/>
    <property type="project" value="UniProtKB-KW"/>
</dbReference>
<keyword evidence="4" id="KW-0547">Nucleotide-binding</keyword>
<dbReference type="Pfam" id="PF00069">
    <property type="entry name" value="Pkinase"/>
    <property type="match status" value="1"/>
</dbReference>
<evidence type="ECO:0000313" key="12">
    <source>
        <dbReference type="Proteomes" id="UP000799429"/>
    </source>
</evidence>
<dbReference type="InterPro" id="IPR008271">
    <property type="entry name" value="Ser/Thr_kinase_AS"/>
</dbReference>
<keyword evidence="6" id="KW-0067">ATP-binding</keyword>
<dbReference type="InterPro" id="IPR050660">
    <property type="entry name" value="NEK_Ser/Thr_kinase"/>
</dbReference>
<comment type="catalytic activity">
    <reaction evidence="8">
        <text>L-seryl-[protein] + ATP = O-phospho-L-seryl-[protein] + ADP + H(+)</text>
        <dbReference type="Rhea" id="RHEA:17989"/>
        <dbReference type="Rhea" id="RHEA-COMP:9863"/>
        <dbReference type="Rhea" id="RHEA-COMP:11604"/>
        <dbReference type="ChEBI" id="CHEBI:15378"/>
        <dbReference type="ChEBI" id="CHEBI:29999"/>
        <dbReference type="ChEBI" id="CHEBI:30616"/>
        <dbReference type="ChEBI" id="CHEBI:83421"/>
        <dbReference type="ChEBI" id="CHEBI:456216"/>
        <dbReference type="EC" id="2.7.11.1"/>
    </reaction>
</comment>
<keyword evidence="12" id="KW-1185">Reference proteome</keyword>
<keyword evidence="3" id="KW-0808">Transferase</keyword>
<proteinExistence type="predicted"/>
<accession>A0A9P4SFA4</accession>
<dbReference type="Proteomes" id="UP000799429">
    <property type="component" value="Unassembled WGS sequence"/>
</dbReference>
<keyword evidence="2" id="KW-0723">Serine/threonine-protein kinase</keyword>
<dbReference type="SMART" id="SM00220">
    <property type="entry name" value="S_TKc"/>
    <property type="match status" value="1"/>
</dbReference>
<dbReference type="Gene3D" id="1.10.510.10">
    <property type="entry name" value="Transferase(Phosphotransferase) domain 1"/>
    <property type="match status" value="1"/>
</dbReference>
<feature type="domain" description="Protein kinase" evidence="10">
    <location>
        <begin position="1"/>
        <end position="204"/>
    </location>
</feature>
<dbReference type="EC" id="2.7.11.1" evidence="1"/>
<evidence type="ECO:0000256" key="2">
    <source>
        <dbReference type="ARBA" id="ARBA00022527"/>
    </source>
</evidence>
<dbReference type="InterPro" id="IPR011009">
    <property type="entry name" value="Kinase-like_dom_sf"/>
</dbReference>
<evidence type="ECO:0000256" key="1">
    <source>
        <dbReference type="ARBA" id="ARBA00012513"/>
    </source>
</evidence>
<dbReference type="InterPro" id="IPR000719">
    <property type="entry name" value="Prot_kinase_dom"/>
</dbReference>
<dbReference type="GO" id="GO:0005524">
    <property type="term" value="F:ATP binding"/>
    <property type="evidence" value="ECO:0007669"/>
    <property type="project" value="UniProtKB-KW"/>
</dbReference>
<evidence type="ECO:0000256" key="8">
    <source>
        <dbReference type="ARBA" id="ARBA00048679"/>
    </source>
</evidence>
<dbReference type="GO" id="GO:0005634">
    <property type="term" value="C:nucleus"/>
    <property type="evidence" value="ECO:0007669"/>
    <property type="project" value="TreeGrafter"/>
</dbReference>
<dbReference type="CDD" id="cd00180">
    <property type="entry name" value="PKc"/>
    <property type="match status" value="1"/>
</dbReference>
<dbReference type="OrthoDB" id="4062651at2759"/>
<dbReference type="PROSITE" id="PS00108">
    <property type="entry name" value="PROTEIN_KINASE_ST"/>
    <property type="match status" value="1"/>
</dbReference>
<comment type="catalytic activity">
    <reaction evidence="7">
        <text>L-threonyl-[protein] + ATP = O-phospho-L-threonyl-[protein] + ADP + H(+)</text>
        <dbReference type="Rhea" id="RHEA:46608"/>
        <dbReference type="Rhea" id="RHEA-COMP:11060"/>
        <dbReference type="Rhea" id="RHEA-COMP:11605"/>
        <dbReference type="ChEBI" id="CHEBI:15378"/>
        <dbReference type="ChEBI" id="CHEBI:30013"/>
        <dbReference type="ChEBI" id="CHEBI:30616"/>
        <dbReference type="ChEBI" id="CHEBI:61977"/>
        <dbReference type="ChEBI" id="CHEBI:456216"/>
        <dbReference type="EC" id="2.7.11.1"/>
    </reaction>
</comment>
<sequence length="498" mass="55263">MSPVADCDLKTFLDRVPFPESDLIVLRSFFGCLAASVQYLHGQKCRHKDIKPANILVKGTNVLLTDFGTARDWSDKSHGTTVGPSGPYTAGYVAPEVVDQEPRNDSSDIWSLGCVFLDIVTVLKGETSESRKAYFSSRYSGGVNPRTNPEATKEWLARLEASSAADNEPLVWIKEMLQPSRFNRISASSLFDKIVNHNEQHRYVGPCCTDDDDSDIASYTGSTYQENITNPLHQEVAETSGTLVNKKDPENENIKLEESEYIPEPRHFLVSPLEDHNGDITRKSPNSSQLRWTLDASEERRANTTNKFEPPNPPSKPAERQFESQKPFDRSRGGSNYTRSGLPPINSLTTADNQLSPIPADPHHTNPLPNDPTYLEAVGSSSKPPLHPRKENEPRPAEAIIRADPPSTETSWFRRMFRRKYNQAQPDSDPPTNAATADYDTTEPAYGGIRGTADFVRSRDASPAPPLRNAYSAASSYTQPFAARHDVDTTLGISDFHA</sequence>
<dbReference type="EMBL" id="MU006091">
    <property type="protein sequence ID" value="KAF2841613.1"/>
    <property type="molecule type" value="Genomic_DNA"/>
</dbReference>
<feature type="compositionally biased region" description="Basic and acidic residues" evidence="9">
    <location>
        <begin position="317"/>
        <end position="332"/>
    </location>
</feature>
<keyword evidence="5 11" id="KW-0418">Kinase</keyword>
<dbReference type="PROSITE" id="PS50011">
    <property type="entry name" value="PROTEIN_KINASE_DOM"/>
    <property type="match status" value="1"/>
</dbReference>
<evidence type="ECO:0000259" key="10">
    <source>
        <dbReference type="PROSITE" id="PS50011"/>
    </source>
</evidence>
<organism evidence="11 12">
    <name type="scientific">Patellaria atrata CBS 101060</name>
    <dbReference type="NCBI Taxonomy" id="1346257"/>
    <lineage>
        <taxon>Eukaryota</taxon>
        <taxon>Fungi</taxon>
        <taxon>Dikarya</taxon>
        <taxon>Ascomycota</taxon>
        <taxon>Pezizomycotina</taxon>
        <taxon>Dothideomycetes</taxon>
        <taxon>Dothideomycetes incertae sedis</taxon>
        <taxon>Patellariales</taxon>
        <taxon>Patellariaceae</taxon>
        <taxon>Patellaria</taxon>
    </lineage>
</organism>
<dbReference type="AlphaFoldDB" id="A0A9P4SFA4"/>
<gene>
    <name evidence="11" type="ORF">M501DRAFT_578655</name>
</gene>
<evidence type="ECO:0000313" key="11">
    <source>
        <dbReference type="EMBL" id="KAF2841613.1"/>
    </source>
</evidence>
<evidence type="ECO:0000256" key="7">
    <source>
        <dbReference type="ARBA" id="ARBA00047899"/>
    </source>
</evidence>
<comment type="caution">
    <text evidence="11">The sequence shown here is derived from an EMBL/GenBank/DDBJ whole genome shotgun (WGS) entry which is preliminary data.</text>
</comment>
<dbReference type="SUPFAM" id="SSF56112">
    <property type="entry name" value="Protein kinase-like (PK-like)"/>
    <property type="match status" value="1"/>
</dbReference>